<dbReference type="CDD" id="cd01647">
    <property type="entry name" value="RT_LTR"/>
    <property type="match status" value="1"/>
</dbReference>
<keyword evidence="1" id="KW-0645">Protease</keyword>
<dbReference type="PANTHER" id="PTHR24559">
    <property type="entry name" value="TRANSPOSON TY3-I GAG-POL POLYPROTEIN"/>
    <property type="match status" value="1"/>
</dbReference>
<comment type="caution">
    <text evidence="11">The sequence shown here is derived from an EMBL/GenBank/DDBJ whole genome shotgun (WGS) entry which is preliminary data.</text>
</comment>
<dbReference type="FunFam" id="3.10.10.10:FF:000007">
    <property type="entry name" value="Retrovirus-related Pol polyprotein from transposon 17.6-like Protein"/>
    <property type="match status" value="1"/>
</dbReference>
<evidence type="ECO:0000256" key="1">
    <source>
        <dbReference type="ARBA" id="ARBA00022670"/>
    </source>
</evidence>
<gene>
    <name evidence="11" type="ORF">Sradi_3330600</name>
</gene>
<dbReference type="GO" id="GO:0008233">
    <property type="term" value="F:peptidase activity"/>
    <property type="evidence" value="ECO:0007669"/>
    <property type="project" value="UniProtKB-KW"/>
</dbReference>
<evidence type="ECO:0000256" key="3">
    <source>
        <dbReference type="ARBA" id="ARBA00022695"/>
    </source>
</evidence>
<keyword evidence="3" id="KW-0548">Nucleotidyltransferase</keyword>
<evidence type="ECO:0000256" key="4">
    <source>
        <dbReference type="ARBA" id="ARBA00022722"/>
    </source>
</evidence>
<keyword evidence="9" id="KW-1133">Transmembrane helix</keyword>
<dbReference type="SUPFAM" id="SSF56672">
    <property type="entry name" value="DNA/RNA polymerases"/>
    <property type="match status" value="1"/>
</dbReference>
<feature type="region of interest" description="Disordered" evidence="8">
    <location>
        <begin position="52"/>
        <end position="79"/>
    </location>
</feature>
<dbReference type="EMBL" id="JACGWJ010000014">
    <property type="protein sequence ID" value="KAL0374149.1"/>
    <property type="molecule type" value="Genomic_DNA"/>
</dbReference>
<reference evidence="11" key="1">
    <citation type="submission" date="2020-06" db="EMBL/GenBank/DDBJ databases">
        <authorList>
            <person name="Li T."/>
            <person name="Hu X."/>
            <person name="Zhang T."/>
            <person name="Song X."/>
            <person name="Zhang H."/>
            <person name="Dai N."/>
            <person name="Sheng W."/>
            <person name="Hou X."/>
            <person name="Wei L."/>
        </authorList>
    </citation>
    <scope>NUCLEOTIDE SEQUENCE</scope>
    <source>
        <strain evidence="11">G02</strain>
        <tissue evidence="11">Leaf</tissue>
    </source>
</reference>
<dbReference type="Gene3D" id="3.10.10.10">
    <property type="entry name" value="HIV Type 1 Reverse Transcriptase, subunit A, domain 1"/>
    <property type="match status" value="1"/>
</dbReference>
<evidence type="ECO:0000256" key="5">
    <source>
        <dbReference type="ARBA" id="ARBA00022759"/>
    </source>
</evidence>
<keyword evidence="9" id="KW-0812">Transmembrane</keyword>
<dbReference type="CDD" id="cd00303">
    <property type="entry name" value="retropepsin_like"/>
    <property type="match status" value="1"/>
</dbReference>
<dbReference type="AlphaFoldDB" id="A0AAW2R2R4"/>
<keyword evidence="6" id="KW-0378">Hydrolase</keyword>
<keyword evidence="9" id="KW-0472">Membrane</keyword>
<dbReference type="InterPro" id="IPR000477">
    <property type="entry name" value="RT_dom"/>
</dbReference>
<dbReference type="Gene3D" id="3.30.70.270">
    <property type="match status" value="1"/>
</dbReference>
<sequence>MPPKSTQAIKEAILAISERLADMDQRHESLVTAISDLCQQFTTMPPATSSPLNYAAASPSTSPLPPSLPQPPAPPTFKPPKLTLPPFDGSNPLDWVFQAEQFFTFYQALLENRLDMISFYMHGDALSWFKWMFTNSQFSSWDAFIRSLELHFGPSTFDNHQAMLFKLRQLGIVVELRPDIQRELAILHSSSISQVVGLAKLIEAKCNDVRRPSPAARLPTPSSLSPLLPAPPPKPPFPTHRLTPAEMHAAVRNGYVSIATRNSPQHFHPSDAAFSGPVSPRTLYLRSTIFEHSVTILIDSSSSHNILQSRVAAFLNLAVAPVSPFQVIVGNGASLSCAGYCASVLLVLQSYKSSIPFYIFPIHGADVVLGVHWLRTLGPFLSDFAVPSMQFYHDNTLITLTGTTSCTPQIASYSRFSVSLQQRALNAVTVCDSFPIPIVDELLDELHGATIFSKLDLRAGYHQIRLAPGDVHKTAFRTVDNHFEFLVMPFGLTNAPSTFQAMMNDIFCPFLRSFILVFFMTFLSTARIGLLTSVTSSSLTSFFRSLPIC</sequence>
<dbReference type="GO" id="GO:0004519">
    <property type="term" value="F:endonuclease activity"/>
    <property type="evidence" value="ECO:0007669"/>
    <property type="project" value="UniProtKB-KW"/>
</dbReference>
<dbReference type="GO" id="GO:0003964">
    <property type="term" value="F:RNA-directed DNA polymerase activity"/>
    <property type="evidence" value="ECO:0007669"/>
    <property type="project" value="UniProtKB-KW"/>
</dbReference>
<dbReference type="Gene3D" id="2.40.70.10">
    <property type="entry name" value="Acid Proteases"/>
    <property type="match status" value="1"/>
</dbReference>
<keyword evidence="4" id="KW-0540">Nuclease</keyword>
<feature type="domain" description="Reverse transcriptase" evidence="10">
    <location>
        <begin position="419"/>
        <end position="518"/>
    </location>
</feature>
<proteinExistence type="predicted"/>
<evidence type="ECO:0000313" key="11">
    <source>
        <dbReference type="EMBL" id="KAL0374149.1"/>
    </source>
</evidence>
<name>A0AAW2R2R4_SESRA</name>
<evidence type="ECO:0000256" key="2">
    <source>
        <dbReference type="ARBA" id="ARBA00022679"/>
    </source>
</evidence>
<feature type="compositionally biased region" description="Pro residues" evidence="8">
    <location>
        <begin position="62"/>
        <end position="78"/>
    </location>
</feature>
<keyword evidence="7" id="KW-0695">RNA-directed DNA polymerase</keyword>
<feature type="transmembrane region" description="Helical" evidence="9">
    <location>
        <begin position="510"/>
        <end position="530"/>
    </location>
</feature>
<evidence type="ECO:0000256" key="6">
    <source>
        <dbReference type="ARBA" id="ARBA00022801"/>
    </source>
</evidence>
<feature type="region of interest" description="Disordered" evidence="8">
    <location>
        <begin position="212"/>
        <end position="234"/>
    </location>
</feature>
<dbReference type="InterPro" id="IPR021109">
    <property type="entry name" value="Peptidase_aspartic_dom_sf"/>
</dbReference>
<evidence type="ECO:0000259" key="10">
    <source>
        <dbReference type="Pfam" id="PF00078"/>
    </source>
</evidence>
<evidence type="ECO:0000256" key="8">
    <source>
        <dbReference type="SAM" id="MobiDB-lite"/>
    </source>
</evidence>
<dbReference type="InterPro" id="IPR043502">
    <property type="entry name" value="DNA/RNA_pol_sf"/>
</dbReference>
<keyword evidence="5" id="KW-0255">Endonuclease</keyword>
<dbReference type="PANTHER" id="PTHR24559:SF434">
    <property type="entry name" value="RNA-DIRECTED DNA POLYMERASE HOMOLOG"/>
    <property type="match status" value="1"/>
</dbReference>
<reference evidence="11" key="2">
    <citation type="journal article" date="2024" name="Plant">
        <title>Genomic evolution and insights into agronomic trait innovations of Sesamum species.</title>
        <authorList>
            <person name="Miao H."/>
            <person name="Wang L."/>
            <person name="Qu L."/>
            <person name="Liu H."/>
            <person name="Sun Y."/>
            <person name="Le M."/>
            <person name="Wang Q."/>
            <person name="Wei S."/>
            <person name="Zheng Y."/>
            <person name="Lin W."/>
            <person name="Duan Y."/>
            <person name="Cao H."/>
            <person name="Xiong S."/>
            <person name="Wang X."/>
            <person name="Wei L."/>
            <person name="Li C."/>
            <person name="Ma Q."/>
            <person name="Ju M."/>
            <person name="Zhao R."/>
            <person name="Li G."/>
            <person name="Mu C."/>
            <person name="Tian Q."/>
            <person name="Mei H."/>
            <person name="Zhang T."/>
            <person name="Gao T."/>
            <person name="Zhang H."/>
        </authorList>
    </citation>
    <scope>NUCLEOTIDE SEQUENCE</scope>
    <source>
        <strain evidence="11">G02</strain>
    </source>
</reference>
<dbReference type="Pfam" id="PF08284">
    <property type="entry name" value="RVP_2"/>
    <property type="match status" value="1"/>
</dbReference>
<organism evidence="11">
    <name type="scientific">Sesamum radiatum</name>
    <name type="common">Black benniseed</name>
    <dbReference type="NCBI Taxonomy" id="300843"/>
    <lineage>
        <taxon>Eukaryota</taxon>
        <taxon>Viridiplantae</taxon>
        <taxon>Streptophyta</taxon>
        <taxon>Embryophyta</taxon>
        <taxon>Tracheophyta</taxon>
        <taxon>Spermatophyta</taxon>
        <taxon>Magnoliopsida</taxon>
        <taxon>eudicotyledons</taxon>
        <taxon>Gunneridae</taxon>
        <taxon>Pentapetalae</taxon>
        <taxon>asterids</taxon>
        <taxon>lamiids</taxon>
        <taxon>Lamiales</taxon>
        <taxon>Pedaliaceae</taxon>
        <taxon>Sesamum</taxon>
    </lineage>
</organism>
<dbReference type="InterPro" id="IPR053134">
    <property type="entry name" value="RNA-dir_DNA_polymerase"/>
</dbReference>
<evidence type="ECO:0000256" key="9">
    <source>
        <dbReference type="SAM" id="Phobius"/>
    </source>
</evidence>
<evidence type="ECO:0000256" key="7">
    <source>
        <dbReference type="ARBA" id="ARBA00022918"/>
    </source>
</evidence>
<protein>
    <submittedName>
        <fullName evidence="11">Retrovirus-related Pol polyprotein from transposon.6</fullName>
    </submittedName>
</protein>
<dbReference type="InterPro" id="IPR043128">
    <property type="entry name" value="Rev_trsase/Diguanyl_cyclase"/>
</dbReference>
<accession>A0AAW2R2R4</accession>
<feature type="compositionally biased region" description="Low complexity" evidence="8">
    <location>
        <begin position="212"/>
        <end position="227"/>
    </location>
</feature>
<dbReference type="Pfam" id="PF00078">
    <property type="entry name" value="RVT_1"/>
    <property type="match status" value="1"/>
</dbReference>
<dbReference type="GO" id="GO:0006508">
    <property type="term" value="P:proteolysis"/>
    <property type="evidence" value="ECO:0007669"/>
    <property type="project" value="UniProtKB-KW"/>
</dbReference>
<keyword evidence="2" id="KW-0808">Transferase</keyword>